<evidence type="ECO:0000313" key="1">
    <source>
        <dbReference type="EMBL" id="KAL0963065.1"/>
    </source>
</evidence>
<dbReference type="EMBL" id="JAGEUA010000011">
    <property type="protein sequence ID" value="KAL0963065.1"/>
    <property type="molecule type" value="Genomic_DNA"/>
</dbReference>
<comment type="caution">
    <text evidence="1">The sequence shown here is derived from an EMBL/GenBank/DDBJ whole genome shotgun (WGS) entry which is preliminary data.</text>
</comment>
<gene>
    <name evidence="1" type="ORF">UPYG_G00349230</name>
</gene>
<name>A0ABD0W2K0_UMBPY</name>
<dbReference type="Proteomes" id="UP001557470">
    <property type="component" value="Unassembled WGS sequence"/>
</dbReference>
<accession>A0ABD0W2K0</accession>
<dbReference type="AlphaFoldDB" id="A0ABD0W2K0"/>
<proteinExistence type="predicted"/>
<reference evidence="1 2" key="1">
    <citation type="submission" date="2024-06" db="EMBL/GenBank/DDBJ databases">
        <authorList>
            <person name="Pan Q."/>
            <person name="Wen M."/>
            <person name="Jouanno E."/>
            <person name="Zahm M."/>
            <person name="Klopp C."/>
            <person name="Cabau C."/>
            <person name="Louis A."/>
            <person name="Berthelot C."/>
            <person name="Parey E."/>
            <person name="Roest Crollius H."/>
            <person name="Montfort J."/>
            <person name="Robinson-Rechavi M."/>
            <person name="Bouchez O."/>
            <person name="Lampietro C."/>
            <person name="Lopez Roques C."/>
            <person name="Donnadieu C."/>
            <person name="Postlethwait J."/>
            <person name="Bobe J."/>
            <person name="Verreycken H."/>
            <person name="Guiguen Y."/>
        </authorList>
    </citation>
    <scope>NUCLEOTIDE SEQUENCE [LARGE SCALE GENOMIC DNA]</scope>
    <source>
        <strain evidence="1">Up_M1</strain>
        <tissue evidence="1">Testis</tissue>
    </source>
</reference>
<sequence length="111" mass="12807">MTNCGLYRPLTSMATHYWLITETIMYTMGCLGEQLWFLLAVWLFRVDCFPVDESQKQDAMSLQRFQDLSTIDSIHRLLSLLQSVRSVSNAEAVDLYIKELQSQSNYSATDI</sequence>
<protein>
    <submittedName>
        <fullName evidence="1">Uncharacterized protein</fullName>
    </submittedName>
</protein>
<organism evidence="1 2">
    <name type="scientific">Umbra pygmaea</name>
    <name type="common">Eastern mudminnow</name>
    <dbReference type="NCBI Taxonomy" id="75934"/>
    <lineage>
        <taxon>Eukaryota</taxon>
        <taxon>Metazoa</taxon>
        <taxon>Chordata</taxon>
        <taxon>Craniata</taxon>
        <taxon>Vertebrata</taxon>
        <taxon>Euteleostomi</taxon>
        <taxon>Actinopterygii</taxon>
        <taxon>Neopterygii</taxon>
        <taxon>Teleostei</taxon>
        <taxon>Protacanthopterygii</taxon>
        <taxon>Esociformes</taxon>
        <taxon>Umbridae</taxon>
        <taxon>Umbra</taxon>
    </lineage>
</organism>
<keyword evidence="2" id="KW-1185">Reference proteome</keyword>
<evidence type="ECO:0000313" key="2">
    <source>
        <dbReference type="Proteomes" id="UP001557470"/>
    </source>
</evidence>